<protein>
    <submittedName>
        <fullName evidence="1">Palindromic element RPE4 domain-containing protein</fullName>
    </submittedName>
</protein>
<proteinExistence type="predicted"/>
<dbReference type="Proteomes" id="UP000258667">
    <property type="component" value="Chromosome"/>
</dbReference>
<accession>A0ABN5P1Z9</accession>
<dbReference type="EMBL" id="CP032049">
    <property type="protein sequence ID" value="AXU06156.1"/>
    <property type="molecule type" value="Genomic_DNA"/>
</dbReference>
<evidence type="ECO:0000313" key="2">
    <source>
        <dbReference type="Proteomes" id="UP000258667"/>
    </source>
</evidence>
<dbReference type="NCBIfam" id="TIGR03777">
    <property type="entry name" value="RPE4"/>
    <property type="match status" value="1"/>
</dbReference>
<name>A0ABN5P1Z9_RICJA</name>
<keyword evidence="2" id="KW-1185">Reference proteome</keyword>
<reference evidence="1 2" key="1">
    <citation type="submission" date="2018-08" db="EMBL/GenBank/DDBJ databases">
        <title>Complete genomic DNA sequence of Rickettsia japonica in China.</title>
        <authorList>
            <person name="Lu Q."/>
            <person name="Li C."/>
        </authorList>
    </citation>
    <scope>NUCLEOTIDE SEQUENCE [LARGE SCALE GENOMIC DNA]</scope>
    <source>
        <strain evidence="1 2">LA4/2015</strain>
    </source>
</reference>
<dbReference type="InterPro" id="IPR022439">
    <property type="entry name" value="RPE4"/>
</dbReference>
<organism evidence="1 2">
    <name type="scientific">Rickettsia japonica</name>
    <dbReference type="NCBI Taxonomy" id="35790"/>
    <lineage>
        <taxon>Bacteria</taxon>
        <taxon>Pseudomonadati</taxon>
        <taxon>Pseudomonadota</taxon>
        <taxon>Alphaproteobacteria</taxon>
        <taxon>Rickettsiales</taxon>
        <taxon>Rickettsiaceae</taxon>
        <taxon>Rickettsieae</taxon>
        <taxon>Rickettsia</taxon>
        <taxon>spotted fever group</taxon>
    </lineage>
</organism>
<evidence type="ECO:0000313" key="1">
    <source>
        <dbReference type="EMBL" id="AXU06156.1"/>
    </source>
</evidence>
<gene>
    <name evidence="1" type="ORF">D0Z68_01060</name>
</gene>
<sequence length="51" mass="5968">MKDKKLSYRGLTAVSRKQFIALLCIELLDPVVKPWGERGRQFTYQNSKKLI</sequence>